<name>A0A379VPW0_SALET</name>
<protein>
    <submittedName>
        <fullName evidence="1">PTS family enzyme IIA, mannitol-specific, cryptic</fullName>
    </submittedName>
</protein>
<dbReference type="AlphaFoldDB" id="A0A379VPW0"/>
<reference evidence="1 2" key="1">
    <citation type="submission" date="2018-06" db="EMBL/GenBank/DDBJ databases">
        <authorList>
            <consortium name="Pathogen Informatics"/>
            <person name="Doyle S."/>
        </authorList>
    </citation>
    <scope>NUCLEOTIDE SEQUENCE [LARGE SCALE GENOMIC DNA]</scope>
    <source>
        <strain evidence="1 2">NCTC8256</strain>
    </source>
</reference>
<sequence>MLGTWLSDATITLQESVENVAAGAGKFAQTLLDAGVIAPEYITAIVSAAPKAWAVLCISARV</sequence>
<accession>A0A379VPW0</accession>
<dbReference type="Proteomes" id="UP000254346">
    <property type="component" value="Unassembled WGS sequence"/>
</dbReference>
<dbReference type="EMBL" id="UGXR01000001">
    <property type="protein sequence ID" value="SUH08160.1"/>
    <property type="molecule type" value="Genomic_DNA"/>
</dbReference>
<gene>
    <name evidence="1" type="ORF">NCTC8256_02082</name>
</gene>
<organism evidence="1 2">
    <name type="scientific">Salmonella enterica I</name>
    <dbReference type="NCBI Taxonomy" id="59201"/>
    <lineage>
        <taxon>Bacteria</taxon>
        <taxon>Pseudomonadati</taxon>
        <taxon>Pseudomonadota</taxon>
        <taxon>Gammaproteobacteria</taxon>
        <taxon>Enterobacterales</taxon>
        <taxon>Enterobacteriaceae</taxon>
        <taxon>Salmonella</taxon>
    </lineage>
</organism>
<proteinExistence type="predicted"/>
<evidence type="ECO:0000313" key="2">
    <source>
        <dbReference type="Proteomes" id="UP000254346"/>
    </source>
</evidence>
<evidence type="ECO:0000313" key="1">
    <source>
        <dbReference type="EMBL" id="SUH08160.1"/>
    </source>
</evidence>